<evidence type="ECO:0000313" key="3">
    <source>
        <dbReference type="Proteomes" id="UP001161422"/>
    </source>
</evidence>
<reference evidence="2" key="2">
    <citation type="submission" date="2023-01" db="EMBL/GenBank/DDBJ databases">
        <title>Draft genome sequence of Paraferrimonas sedimenticola strain NBRC 101628.</title>
        <authorList>
            <person name="Sun Q."/>
            <person name="Mori K."/>
        </authorList>
    </citation>
    <scope>NUCLEOTIDE SEQUENCE</scope>
    <source>
        <strain evidence="2">NBRC 101628</strain>
    </source>
</reference>
<evidence type="ECO:0000313" key="2">
    <source>
        <dbReference type="EMBL" id="GLP95103.1"/>
    </source>
</evidence>
<gene>
    <name evidence="2" type="ORF">GCM10007895_04090</name>
</gene>
<evidence type="ECO:0000256" key="1">
    <source>
        <dbReference type="SAM" id="MobiDB-lite"/>
    </source>
</evidence>
<dbReference type="Proteomes" id="UP001161422">
    <property type="component" value="Unassembled WGS sequence"/>
</dbReference>
<dbReference type="RefSeq" id="WP_095505870.1">
    <property type="nucleotide sequence ID" value="NZ_BSNC01000001.1"/>
</dbReference>
<organism evidence="2 3">
    <name type="scientific">Paraferrimonas sedimenticola</name>
    <dbReference type="NCBI Taxonomy" id="375674"/>
    <lineage>
        <taxon>Bacteria</taxon>
        <taxon>Pseudomonadati</taxon>
        <taxon>Pseudomonadota</taxon>
        <taxon>Gammaproteobacteria</taxon>
        <taxon>Alteromonadales</taxon>
        <taxon>Ferrimonadaceae</taxon>
        <taxon>Paraferrimonas</taxon>
    </lineage>
</organism>
<sequence>MTQIPRCFNPPRKTRPRQSDHPIERWLAEFGPMHLEFSDPQAEALAELMPLLSCGEQSAQLVFQQAADESADQQSQLALNEVEFDEARHDIALTWVQEQLPWLKVSRQAQRRAQVFYARLGRIEEAQQQFARIASLDASVTQIMKAMRGSELGSQHPFSILCNLIMRDEAKHVYVARHQAQRLNASAELLHEQGQLIRQQLWQMLAHHGHAFEALGVDLDTIHNKVVNS</sequence>
<dbReference type="EMBL" id="BSNC01000001">
    <property type="protein sequence ID" value="GLP95103.1"/>
    <property type="molecule type" value="Genomic_DNA"/>
</dbReference>
<dbReference type="AlphaFoldDB" id="A0AA37RT81"/>
<proteinExistence type="predicted"/>
<feature type="region of interest" description="Disordered" evidence="1">
    <location>
        <begin position="1"/>
        <end position="21"/>
    </location>
</feature>
<reference evidence="2" key="1">
    <citation type="journal article" date="2014" name="Int. J. Syst. Evol. Microbiol.">
        <title>Complete genome sequence of Corynebacterium casei LMG S-19264T (=DSM 44701T), isolated from a smear-ripened cheese.</title>
        <authorList>
            <consortium name="US DOE Joint Genome Institute (JGI-PGF)"/>
            <person name="Walter F."/>
            <person name="Albersmeier A."/>
            <person name="Kalinowski J."/>
            <person name="Ruckert C."/>
        </authorList>
    </citation>
    <scope>NUCLEOTIDE SEQUENCE</scope>
    <source>
        <strain evidence="2">NBRC 101628</strain>
    </source>
</reference>
<comment type="caution">
    <text evidence="2">The sequence shown here is derived from an EMBL/GenBank/DDBJ whole genome shotgun (WGS) entry which is preliminary data.</text>
</comment>
<keyword evidence="3" id="KW-1185">Reference proteome</keyword>
<protein>
    <submittedName>
        <fullName evidence="2">Uncharacterized protein</fullName>
    </submittedName>
</protein>
<accession>A0AA37RT81</accession>
<name>A0AA37RT81_9GAMM</name>